<dbReference type="Proteomes" id="UP000660675">
    <property type="component" value="Unassembled WGS sequence"/>
</dbReference>
<organism evidence="2 3">
    <name type="scientific">Streptomyces gelaticus</name>
    <dbReference type="NCBI Taxonomy" id="285446"/>
    <lineage>
        <taxon>Bacteria</taxon>
        <taxon>Bacillati</taxon>
        <taxon>Actinomycetota</taxon>
        <taxon>Actinomycetes</taxon>
        <taxon>Kitasatosporales</taxon>
        <taxon>Streptomycetaceae</taxon>
        <taxon>Streptomyces</taxon>
    </lineage>
</organism>
<proteinExistence type="predicted"/>
<evidence type="ECO:0000313" key="2">
    <source>
        <dbReference type="EMBL" id="GGV95847.1"/>
    </source>
</evidence>
<gene>
    <name evidence="2" type="ORF">GCM10015535_64130</name>
</gene>
<name>A0ABQ2WAI3_9ACTN</name>
<protein>
    <submittedName>
        <fullName evidence="2">Uncharacterized protein</fullName>
    </submittedName>
</protein>
<evidence type="ECO:0000256" key="1">
    <source>
        <dbReference type="SAM" id="MobiDB-lite"/>
    </source>
</evidence>
<dbReference type="EMBL" id="BMTF01000034">
    <property type="protein sequence ID" value="GGV95847.1"/>
    <property type="molecule type" value="Genomic_DNA"/>
</dbReference>
<comment type="caution">
    <text evidence="2">The sequence shown here is derived from an EMBL/GenBank/DDBJ whole genome shotgun (WGS) entry which is preliminary data.</text>
</comment>
<feature type="region of interest" description="Disordered" evidence="1">
    <location>
        <begin position="1"/>
        <end position="35"/>
    </location>
</feature>
<evidence type="ECO:0000313" key="3">
    <source>
        <dbReference type="Proteomes" id="UP000660675"/>
    </source>
</evidence>
<accession>A0ABQ2WAI3</accession>
<sequence length="62" mass="7018">MRLATKRAFGRTPYRAAGRLTERHHPARRTARRGWPELDGNRALIRVTAALWPDPDSTATHG</sequence>
<reference evidence="3" key="1">
    <citation type="journal article" date="2019" name="Int. J. Syst. Evol. Microbiol.">
        <title>The Global Catalogue of Microorganisms (GCM) 10K type strain sequencing project: providing services to taxonomists for standard genome sequencing and annotation.</title>
        <authorList>
            <consortium name="The Broad Institute Genomics Platform"/>
            <consortium name="The Broad Institute Genome Sequencing Center for Infectious Disease"/>
            <person name="Wu L."/>
            <person name="Ma J."/>
        </authorList>
    </citation>
    <scope>NUCLEOTIDE SEQUENCE [LARGE SCALE GENOMIC DNA]</scope>
    <source>
        <strain evidence="3">JCM 4376</strain>
    </source>
</reference>
<keyword evidence="3" id="KW-1185">Reference proteome</keyword>